<reference evidence="1 2" key="1">
    <citation type="journal article" date="2010" name="Nature">
        <title>The Ectocarpus genome and the independent evolution of multicellularity in brown algae.</title>
        <authorList>
            <person name="Cock J.M."/>
            <person name="Sterck L."/>
            <person name="Rouze P."/>
            <person name="Scornet D."/>
            <person name="Allen A.E."/>
            <person name="Amoutzias G."/>
            <person name="Anthouard V."/>
            <person name="Artiguenave F."/>
            <person name="Aury J.M."/>
            <person name="Badger J.H."/>
            <person name="Beszteri B."/>
            <person name="Billiau K."/>
            <person name="Bonnet E."/>
            <person name="Bothwell J.H."/>
            <person name="Bowler C."/>
            <person name="Boyen C."/>
            <person name="Brownlee C."/>
            <person name="Carrano C.J."/>
            <person name="Charrier B."/>
            <person name="Cho G.Y."/>
            <person name="Coelho S.M."/>
            <person name="Collen J."/>
            <person name="Corre E."/>
            <person name="Da Silva C."/>
            <person name="Delage L."/>
            <person name="Delaroque N."/>
            <person name="Dittami S.M."/>
            <person name="Doulbeau S."/>
            <person name="Elias M."/>
            <person name="Farnham G."/>
            <person name="Gachon C.M."/>
            <person name="Gschloessl B."/>
            <person name="Heesch S."/>
            <person name="Jabbari K."/>
            <person name="Jubin C."/>
            <person name="Kawai H."/>
            <person name="Kimura K."/>
            <person name="Kloareg B."/>
            <person name="Kupper F.C."/>
            <person name="Lang D."/>
            <person name="Le Bail A."/>
            <person name="Leblanc C."/>
            <person name="Lerouge P."/>
            <person name="Lohr M."/>
            <person name="Lopez P.J."/>
            <person name="Martens C."/>
            <person name="Maumus F."/>
            <person name="Michel G."/>
            <person name="Miranda-Saavedra D."/>
            <person name="Morales J."/>
            <person name="Moreau H."/>
            <person name="Motomura T."/>
            <person name="Nagasato C."/>
            <person name="Napoli C.A."/>
            <person name="Nelson D.R."/>
            <person name="Nyvall-Collen P."/>
            <person name="Peters A.F."/>
            <person name="Pommier C."/>
            <person name="Potin P."/>
            <person name="Poulain J."/>
            <person name="Quesneville H."/>
            <person name="Read B."/>
            <person name="Rensing S.A."/>
            <person name="Ritter A."/>
            <person name="Rousvoal S."/>
            <person name="Samanta M."/>
            <person name="Samson G."/>
            <person name="Schroeder D.C."/>
            <person name="Segurens B."/>
            <person name="Strittmatter M."/>
            <person name="Tonon T."/>
            <person name="Tregear J.W."/>
            <person name="Valentin K."/>
            <person name="von Dassow P."/>
            <person name="Yamagishi T."/>
            <person name="Van de Peer Y."/>
            <person name="Wincker P."/>
        </authorList>
    </citation>
    <scope>NUCLEOTIDE SEQUENCE [LARGE SCALE GENOMIC DNA]</scope>
    <source>
        <strain evidence="2">Ec32 / CCAP1310/4</strain>
    </source>
</reference>
<sequence>MQGMLNGHLTEEQAAHLKASRIALELGPRQEIITAGISPLLVLDEVIGRRLALQLDRMGYVGRRLVIYEASGGRHELSIREAISLLPLCRELHIPSTVTLTGIEVAPGTMQQSLSTFPIIELHCLPSMGQWPPPIEAINPTIDTGKYVQVQALSVTKAAEISRSAGSVVASGHGGVRSRKYDGLTVDVSLPGVILRRGCSCNEEEAQAWARNRPLPSPAMDAADADADGVVFLCRVVDDRNGRRFPVLSSTGGGDDDACGV</sequence>
<dbReference type="OrthoDB" id="10355964at2759"/>
<evidence type="ECO:0000313" key="2">
    <source>
        <dbReference type="Proteomes" id="UP000002630"/>
    </source>
</evidence>
<organism evidence="1 2">
    <name type="scientific">Ectocarpus siliculosus</name>
    <name type="common">Brown alga</name>
    <name type="synonym">Conferva siliculosa</name>
    <dbReference type="NCBI Taxonomy" id="2880"/>
    <lineage>
        <taxon>Eukaryota</taxon>
        <taxon>Sar</taxon>
        <taxon>Stramenopiles</taxon>
        <taxon>Ochrophyta</taxon>
        <taxon>PX clade</taxon>
        <taxon>Phaeophyceae</taxon>
        <taxon>Ectocarpales</taxon>
        <taxon>Ectocarpaceae</taxon>
        <taxon>Ectocarpus</taxon>
    </lineage>
</organism>
<dbReference type="EMBL" id="FN649760">
    <property type="protein sequence ID" value="CBN80181.1"/>
    <property type="molecule type" value="Genomic_DNA"/>
</dbReference>
<evidence type="ECO:0000313" key="1">
    <source>
        <dbReference type="EMBL" id="CBN80181.1"/>
    </source>
</evidence>
<gene>
    <name evidence="1" type="ORF">Esi_0116_0061</name>
</gene>
<protein>
    <submittedName>
        <fullName evidence="1">Uncharacterized protein</fullName>
    </submittedName>
</protein>
<dbReference type="AlphaFoldDB" id="D8LDC3"/>
<dbReference type="Proteomes" id="UP000002630">
    <property type="component" value="Unassembled WGS sequence"/>
</dbReference>
<accession>D8LDC3</accession>
<dbReference type="InParanoid" id="D8LDC3"/>
<keyword evidence="2" id="KW-1185">Reference proteome</keyword>
<name>D8LDC3_ECTSI</name>
<proteinExistence type="predicted"/>